<gene>
    <name evidence="12" type="ORF">DASC09_017900</name>
</gene>
<dbReference type="InterPro" id="IPR008271">
    <property type="entry name" value="Ser/Thr_kinase_AS"/>
</dbReference>
<keyword evidence="13" id="KW-1185">Reference proteome</keyword>
<keyword evidence="6 9" id="KW-0067">ATP-binding</keyword>
<dbReference type="PROSITE" id="PS00108">
    <property type="entry name" value="PROTEIN_KINASE_ST"/>
    <property type="match status" value="1"/>
</dbReference>
<proteinExistence type="inferred from homology"/>
<dbReference type="Proteomes" id="UP001360560">
    <property type="component" value="Unassembled WGS sequence"/>
</dbReference>
<evidence type="ECO:0000256" key="6">
    <source>
        <dbReference type="ARBA" id="ARBA00022840"/>
    </source>
</evidence>
<evidence type="ECO:0000259" key="11">
    <source>
        <dbReference type="PROSITE" id="PS50011"/>
    </source>
</evidence>
<dbReference type="AlphaFoldDB" id="A0AAV5QHQ7"/>
<dbReference type="SMART" id="SM00220">
    <property type="entry name" value="S_TKc"/>
    <property type="match status" value="1"/>
</dbReference>
<comment type="similarity">
    <text evidence="10">Belongs to the protein kinase superfamily.</text>
</comment>
<dbReference type="Pfam" id="PF00069">
    <property type="entry name" value="Pkinase"/>
    <property type="match status" value="2"/>
</dbReference>
<feature type="binding site" evidence="9">
    <location>
        <position position="54"/>
    </location>
    <ligand>
        <name>ATP</name>
        <dbReference type="ChEBI" id="CHEBI:30616"/>
    </ligand>
</feature>
<dbReference type="GO" id="GO:0032889">
    <property type="term" value="P:regulation of vacuole fusion, non-autophagic"/>
    <property type="evidence" value="ECO:0007669"/>
    <property type="project" value="TreeGrafter"/>
</dbReference>
<keyword evidence="4 9" id="KW-0547">Nucleotide-binding</keyword>
<dbReference type="GO" id="GO:0004674">
    <property type="term" value="F:protein serine/threonine kinase activity"/>
    <property type="evidence" value="ECO:0007669"/>
    <property type="project" value="UniProtKB-KW"/>
</dbReference>
<evidence type="ECO:0000256" key="1">
    <source>
        <dbReference type="ARBA" id="ARBA00012513"/>
    </source>
</evidence>
<evidence type="ECO:0000256" key="8">
    <source>
        <dbReference type="ARBA" id="ARBA00048679"/>
    </source>
</evidence>
<keyword evidence="3" id="KW-0808">Transferase</keyword>
<organism evidence="12 13">
    <name type="scientific">Saccharomycopsis crataegensis</name>
    <dbReference type="NCBI Taxonomy" id="43959"/>
    <lineage>
        <taxon>Eukaryota</taxon>
        <taxon>Fungi</taxon>
        <taxon>Dikarya</taxon>
        <taxon>Ascomycota</taxon>
        <taxon>Saccharomycotina</taxon>
        <taxon>Saccharomycetes</taxon>
        <taxon>Saccharomycopsidaceae</taxon>
        <taxon>Saccharomycopsis</taxon>
    </lineage>
</organism>
<evidence type="ECO:0000256" key="7">
    <source>
        <dbReference type="ARBA" id="ARBA00047899"/>
    </source>
</evidence>
<comment type="catalytic activity">
    <reaction evidence="8">
        <text>L-seryl-[protein] + ATP = O-phospho-L-seryl-[protein] + ADP + H(+)</text>
        <dbReference type="Rhea" id="RHEA:17989"/>
        <dbReference type="Rhea" id="RHEA-COMP:9863"/>
        <dbReference type="Rhea" id="RHEA-COMP:11604"/>
        <dbReference type="ChEBI" id="CHEBI:15378"/>
        <dbReference type="ChEBI" id="CHEBI:29999"/>
        <dbReference type="ChEBI" id="CHEBI:30616"/>
        <dbReference type="ChEBI" id="CHEBI:83421"/>
        <dbReference type="ChEBI" id="CHEBI:456216"/>
        <dbReference type="EC" id="2.7.11.1"/>
    </reaction>
</comment>
<dbReference type="RefSeq" id="XP_064851465.1">
    <property type="nucleotide sequence ID" value="XM_064995393.1"/>
</dbReference>
<dbReference type="EMBL" id="BTFZ01000002">
    <property type="protein sequence ID" value="GMM34465.1"/>
    <property type="molecule type" value="Genomic_DNA"/>
</dbReference>
<dbReference type="PROSITE" id="PS00107">
    <property type="entry name" value="PROTEIN_KINASE_ATP"/>
    <property type="match status" value="1"/>
</dbReference>
<dbReference type="GeneID" id="90072444"/>
<evidence type="ECO:0000256" key="10">
    <source>
        <dbReference type="RuleBase" id="RU000304"/>
    </source>
</evidence>
<evidence type="ECO:0000313" key="13">
    <source>
        <dbReference type="Proteomes" id="UP001360560"/>
    </source>
</evidence>
<feature type="domain" description="Protein kinase" evidence="11">
    <location>
        <begin position="26"/>
        <end position="410"/>
    </location>
</feature>
<comment type="caution">
    <text evidence="12">The sequence shown here is derived from an EMBL/GenBank/DDBJ whole genome shotgun (WGS) entry which is preliminary data.</text>
</comment>
<dbReference type="Gene3D" id="1.10.510.10">
    <property type="entry name" value="Transferase(Phosphotransferase) domain 1"/>
    <property type="match status" value="2"/>
</dbReference>
<dbReference type="EC" id="2.7.11.1" evidence="1"/>
<comment type="catalytic activity">
    <reaction evidence="7">
        <text>L-threonyl-[protein] + ATP = O-phospho-L-threonyl-[protein] + ADP + H(+)</text>
        <dbReference type="Rhea" id="RHEA:46608"/>
        <dbReference type="Rhea" id="RHEA-COMP:11060"/>
        <dbReference type="Rhea" id="RHEA-COMP:11605"/>
        <dbReference type="ChEBI" id="CHEBI:15378"/>
        <dbReference type="ChEBI" id="CHEBI:30013"/>
        <dbReference type="ChEBI" id="CHEBI:30616"/>
        <dbReference type="ChEBI" id="CHEBI:61977"/>
        <dbReference type="ChEBI" id="CHEBI:456216"/>
        <dbReference type="EC" id="2.7.11.1"/>
    </reaction>
</comment>
<dbReference type="InterPro" id="IPR000719">
    <property type="entry name" value="Prot_kinase_dom"/>
</dbReference>
<dbReference type="PANTHER" id="PTHR45998">
    <property type="entry name" value="SERINE/THREONINE-PROTEIN KINASE 16"/>
    <property type="match status" value="1"/>
</dbReference>
<accession>A0AAV5QHQ7</accession>
<name>A0AAV5QHQ7_9ASCO</name>
<dbReference type="InterPro" id="IPR052239">
    <property type="entry name" value="Ser/Thr-specific_kinases"/>
</dbReference>
<dbReference type="InterPro" id="IPR017441">
    <property type="entry name" value="Protein_kinase_ATP_BS"/>
</dbReference>
<dbReference type="GO" id="GO:0005524">
    <property type="term" value="F:ATP binding"/>
    <property type="evidence" value="ECO:0007669"/>
    <property type="project" value="UniProtKB-UniRule"/>
</dbReference>
<sequence length="412" mass="45577">MELLAACFPCLPVPRAPVLRINGGSFRIIKLLGEGGFSYVYLVESSDGNRYALKKIRCAYGAESIKNAMNEVAAYKEFNSPYIIKSVDTSIVEEKDGSKSIYILLPYYEHGTLQDLLTDNIIKGNHINENEAIRLFIGICRGLQVMHRHKLSYAQNSSTTNDIDMEIQRMTRDSHDITPSNKKKGLDDINRALESRESDVLLLDSDEEDDDQEIDTDADTLMGSTTAQNVAHALNEGGSLTGNDNLFLETTEMGETVPYAHRDLKPANVMLSVDGIPVLCDLGSTAKAHIHIKNRQQALSLQDLAAEHCTLPYRAPELLDVSTGAFIDERIDIWSLGCTLYALLYGSSPFERAEAESGASVSLAISSGKYEFPRDDVYSDNIKDLIKFCLVLDPSKRPTIEQVLSKALTLSQ</sequence>
<dbReference type="GO" id="GO:0005794">
    <property type="term" value="C:Golgi apparatus"/>
    <property type="evidence" value="ECO:0007669"/>
    <property type="project" value="TreeGrafter"/>
</dbReference>
<evidence type="ECO:0000313" key="12">
    <source>
        <dbReference type="EMBL" id="GMM34465.1"/>
    </source>
</evidence>
<dbReference type="PANTHER" id="PTHR45998:SF2">
    <property type="entry name" value="SERINE_THREONINE-PROTEIN KINASE 16"/>
    <property type="match status" value="1"/>
</dbReference>
<evidence type="ECO:0000256" key="4">
    <source>
        <dbReference type="ARBA" id="ARBA00022741"/>
    </source>
</evidence>
<reference evidence="12 13" key="1">
    <citation type="journal article" date="2023" name="Elife">
        <title>Identification of key yeast species and microbe-microbe interactions impacting larval growth of Drosophila in the wild.</title>
        <authorList>
            <person name="Mure A."/>
            <person name="Sugiura Y."/>
            <person name="Maeda R."/>
            <person name="Honda K."/>
            <person name="Sakurai N."/>
            <person name="Takahashi Y."/>
            <person name="Watada M."/>
            <person name="Katoh T."/>
            <person name="Gotoh A."/>
            <person name="Gotoh Y."/>
            <person name="Taniguchi I."/>
            <person name="Nakamura K."/>
            <person name="Hayashi T."/>
            <person name="Katayama T."/>
            <person name="Uemura T."/>
            <person name="Hattori Y."/>
        </authorList>
    </citation>
    <scope>NUCLEOTIDE SEQUENCE [LARGE SCALE GENOMIC DNA]</scope>
    <source>
        <strain evidence="12 13">SC-9</strain>
    </source>
</reference>
<evidence type="ECO:0000256" key="5">
    <source>
        <dbReference type="ARBA" id="ARBA00022777"/>
    </source>
</evidence>
<dbReference type="GO" id="GO:0005773">
    <property type="term" value="C:vacuole"/>
    <property type="evidence" value="ECO:0007669"/>
    <property type="project" value="GOC"/>
</dbReference>
<protein>
    <recommendedName>
        <fullName evidence="1">non-specific serine/threonine protein kinase</fullName>
        <ecNumber evidence="1">2.7.11.1</ecNumber>
    </recommendedName>
</protein>
<evidence type="ECO:0000256" key="9">
    <source>
        <dbReference type="PROSITE-ProRule" id="PRU10141"/>
    </source>
</evidence>
<keyword evidence="5 12" id="KW-0418">Kinase</keyword>
<dbReference type="InterPro" id="IPR011009">
    <property type="entry name" value="Kinase-like_dom_sf"/>
</dbReference>
<evidence type="ECO:0000256" key="2">
    <source>
        <dbReference type="ARBA" id="ARBA00022527"/>
    </source>
</evidence>
<dbReference type="PROSITE" id="PS50011">
    <property type="entry name" value="PROTEIN_KINASE_DOM"/>
    <property type="match status" value="1"/>
</dbReference>
<keyword evidence="2 10" id="KW-0723">Serine/threonine-protein kinase</keyword>
<dbReference type="GO" id="GO:0006624">
    <property type="term" value="P:vacuolar protein processing"/>
    <property type="evidence" value="ECO:0007669"/>
    <property type="project" value="TreeGrafter"/>
</dbReference>
<dbReference type="SUPFAM" id="SSF56112">
    <property type="entry name" value="Protein kinase-like (PK-like)"/>
    <property type="match status" value="2"/>
</dbReference>
<evidence type="ECO:0000256" key="3">
    <source>
        <dbReference type="ARBA" id="ARBA00022679"/>
    </source>
</evidence>